<proteinExistence type="predicted"/>
<evidence type="ECO:0000256" key="5">
    <source>
        <dbReference type="ARBA" id="ARBA00047942"/>
    </source>
</evidence>
<dbReference type="Pfam" id="PF07669">
    <property type="entry name" value="Eco57I"/>
    <property type="match status" value="1"/>
</dbReference>
<dbReference type="PRINTS" id="PR00507">
    <property type="entry name" value="N12N6MTFRASE"/>
</dbReference>
<dbReference type="GO" id="GO:0003676">
    <property type="term" value="F:nucleic acid binding"/>
    <property type="evidence" value="ECO:0007669"/>
    <property type="project" value="InterPro"/>
</dbReference>
<dbReference type="SUPFAM" id="SSF53335">
    <property type="entry name" value="S-adenosyl-L-methionine-dependent methyltransferases"/>
    <property type="match status" value="1"/>
</dbReference>
<keyword evidence="8" id="KW-1185">Reference proteome</keyword>
<dbReference type="OrthoDB" id="9814572at2"/>
<dbReference type="EC" id="2.1.1.72" evidence="1"/>
<dbReference type="InterPro" id="IPR029063">
    <property type="entry name" value="SAM-dependent_MTases_sf"/>
</dbReference>
<comment type="caution">
    <text evidence="7">The sequence shown here is derived from an EMBL/GenBank/DDBJ whole genome shotgun (WGS) entry which is preliminary data.</text>
</comment>
<sequence length="554" mass="62329">MLSLKVVDPACGSGHFLLAAARRIGHALAQVRAGEDQPGPAEVRRAVRDVITHCIYGVDLNPLAVELCKLALWLEGHVSGMPLTFLDHHIKCGNSLVGAMPGSIAAGIPDAAFDAVTGDDKETARTLKRRNRQERQEWERGQIIFEEFIAATGEEFDQLAAAYNTLETLAEDSYNNVQRKAAIYQQIRSADSKWWTENTAANLWTAAFFSEIRPGVPVPTFQTLQDYLQNPARVSGQVVGHAWELAVRHRFFHWHLEFPQVFAAGGFDIVLGNPPWERIKLQEEEHWADDPYICRAPNKAERTRRIAEYRRSNDPKLQARVAAFDRAKHDHEAISKFVRQSGRFPLTAVGDVNYYALFAELATKLLAPRGRGGMVLPTGIATDDTCKQFFNHLMDNNLLTGLYDFENREKLFPAVVSLQKFCLLTLAGPGNKNIEVPRFAFFLIRTEQLNDEQRVFALSAADLALLNPNTRTCPVFRTRADAELTRKIYRRVPVLVNERTGENPWGIAFLRMLDMSNDSHLFKTSEELKNQGFSLRGNILSGMARSTCPSTRPR</sequence>
<dbReference type="InterPro" id="IPR011639">
    <property type="entry name" value="MethylTrfase_TaqI-like_dom"/>
</dbReference>
<dbReference type="GO" id="GO:0009007">
    <property type="term" value="F:site-specific DNA-methyltransferase (adenine-specific) activity"/>
    <property type="evidence" value="ECO:0007669"/>
    <property type="project" value="UniProtKB-EC"/>
</dbReference>
<dbReference type="InterPro" id="IPR050953">
    <property type="entry name" value="N4_N6_ade-DNA_methylase"/>
</dbReference>
<dbReference type="PANTHER" id="PTHR33841">
    <property type="entry name" value="DNA METHYLTRANSFERASE YEEA-RELATED"/>
    <property type="match status" value="1"/>
</dbReference>
<keyword evidence="4" id="KW-0949">S-adenosyl-L-methionine</keyword>
<evidence type="ECO:0000256" key="4">
    <source>
        <dbReference type="ARBA" id="ARBA00022691"/>
    </source>
</evidence>
<dbReference type="Proteomes" id="UP000238415">
    <property type="component" value="Unassembled WGS sequence"/>
</dbReference>
<name>A0A2T0AQG2_9FIRM</name>
<protein>
    <recommendedName>
        <fullName evidence="1">site-specific DNA-methyltransferase (adenine-specific)</fullName>
        <ecNumber evidence="1">2.1.1.72</ecNumber>
    </recommendedName>
</protein>
<evidence type="ECO:0000256" key="1">
    <source>
        <dbReference type="ARBA" id="ARBA00011900"/>
    </source>
</evidence>
<dbReference type="InterPro" id="IPR002052">
    <property type="entry name" value="DNA_methylase_N6_adenine_CS"/>
</dbReference>
<keyword evidence="2 7" id="KW-0489">Methyltransferase</keyword>
<evidence type="ECO:0000313" key="7">
    <source>
        <dbReference type="EMBL" id="PRR71262.1"/>
    </source>
</evidence>
<evidence type="ECO:0000256" key="3">
    <source>
        <dbReference type="ARBA" id="ARBA00022679"/>
    </source>
</evidence>
<dbReference type="PANTHER" id="PTHR33841:SF1">
    <property type="entry name" value="DNA METHYLTRANSFERASE A"/>
    <property type="match status" value="1"/>
</dbReference>
<dbReference type="GO" id="GO:0032259">
    <property type="term" value="P:methylation"/>
    <property type="evidence" value="ECO:0007669"/>
    <property type="project" value="UniProtKB-KW"/>
</dbReference>
<gene>
    <name evidence="7" type="ORF">MOHU_16880</name>
</gene>
<organism evidence="7 8">
    <name type="scientific">Neomoorella humiferrea</name>
    <dbReference type="NCBI Taxonomy" id="676965"/>
    <lineage>
        <taxon>Bacteria</taxon>
        <taxon>Bacillati</taxon>
        <taxon>Bacillota</taxon>
        <taxon>Clostridia</taxon>
        <taxon>Neomoorellales</taxon>
        <taxon>Neomoorellaceae</taxon>
        <taxon>Neomoorella</taxon>
    </lineage>
</organism>
<dbReference type="EMBL" id="PVXM01000043">
    <property type="protein sequence ID" value="PRR71262.1"/>
    <property type="molecule type" value="Genomic_DNA"/>
</dbReference>
<comment type="catalytic activity">
    <reaction evidence="5">
        <text>a 2'-deoxyadenosine in DNA + S-adenosyl-L-methionine = an N(6)-methyl-2'-deoxyadenosine in DNA + S-adenosyl-L-homocysteine + H(+)</text>
        <dbReference type="Rhea" id="RHEA:15197"/>
        <dbReference type="Rhea" id="RHEA-COMP:12418"/>
        <dbReference type="Rhea" id="RHEA-COMP:12419"/>
        <dbReference type="ChEBI" id="CHEBI:15378"/>
        <dbReference type="ChEBI" id="CHEBI:57856"/>
        <dbReference type="ChEBI" id="CHEBI:59789"/>
        <dbReference type="ChEBI" id="CHEBI:90615"/>
        <dbReference type="ChEBI" id="CHEBI:90616"/>
        <dbReference type="EC" id="2.1.1.72"/>
    </reaction>
</comment>
<evidence type="ECO:0000313" key="8">
    <source>
        <dbReference type="Proteomes" id="UP000238415"/>
    </source>
</evidence>
<evidence type="ECO:0000259" key="6">
    <source>
        <dbReference type="Pfam" id="PF07669"/>
    </source>
</evidence>
<evidence type="ECO:0000256" key="2">
    <source>
        <dbReference type="ARBA" id="ARBA00022603"/>
    </source>
</evidence>
<dbReference type="AlphaFoldDB" id="A0A2T0AQG2"/>
<reference evidence="7 8" key="1">
    <citation type="submission" date="2018-03" db="EMBL/GenBank/DDBJ databases">
        <title>Genome sequence of Moorella humiferrea DSM 23265.</title>
        <authorList>
            <person name="Poehlein A."/>
            <person name="Daniel R."/>
        </authorList>
    </citation>
    <scope>NUCLEOTIDE SEQUENCE [LARGE SCALE GENOMIC DNA]</scope>
    <source>
        <strain evidence="7 8">DSM 23265</strain>
    </source>
</reference>
<dbReference type="PROSITE" id="PS00092">
    <property type="entry name" value="N6_MTASE"/>
    <property type="match status" value="1"/>
</dbReference>
<keyword evidence="3" id="KW-0808">Transferase</keyword>
<dbReference type="GO" id="GO:0006304">
    <property type="term" value="P:DNA modification"/>
    <property type="evidence" value="ECO:0007669"/>
    <property type="project" value="InterPro"/>
</dbReference>
<feature type="domain" description="Type II methyltransferase M.TaqI-like" evidence="6">
    <location>
        <begin position="53"/>
        <end position="285"/>
    </location>
</feature>
<accession>A0A2T0AQG2</accession>
<dbReference type="Gene3D" id="3.40.50.150">
    <property type="entry name" value="Vaccinia Virus protein VP39"/>
    <property type="match status" value="2"/>
</dbReference>